<gene>
    <name evidence="2" type="ORF">J2S74_001777</name>
</gene>
<proteinExistence type="predicted"/>
<dbReference type="Pfam" id="PF01521">
    <property type="entry name" value="Fe-S_biosyn"/>
    <property type="match status" value="1"/>
</dbReference>
<feature type="domain" description="Core" evidence="1">
    <location>
        <begin position="1"/>
        <end position="106"/>
    </location>
</feature>
<comment type="caution">
    <text evidence="2">The sequence shown here is derived from an EMBL/GenBank/DDBJ whole genome shotgun (WGS) entry which is preliminary data.</text>
</comment>
<name>A0ABT9ZT38_9BACI</name>
<evidence type="ECO:0000313" key="3">
    <source>
        <dbReference type="Proteomes" id="UP001230005"/>
    </source>
</evidence>
<evidence type="ECO:0000313" key="2">
    <source>
        <dbReference type="EMBL" id="MDQ0254402.1"/>
    </source>
</evidence>
<evidence type="ECO:0000259" key="1">
    <source>
        <dbReference type="Pfam" id="PF01521"/>
    </source>
</evidence>
<reference evidence="2 3" key="1">
    <citation type="submission" date="2023-07" db="EMBL/GenBank/DDBJ databases">
        <title>Genomic Encyclopedia of Type Strains, Phase IV (KMG-IV): sequencing the most valuable type-strain genomes for metagenomic binning, comparative biology and taxonomic classification.</title>
        <authorList>
            <person name="Goeker M."/>
        </authorList>
    </citation>
    <scope>NUCLEOTIDE SEQUENCE [LARGE SCALE GENOMIC DNA]</scope>
    <source>
        <strain evidence="2 3">DSM 9768</strain>
    </source>
</reference>
<dbReference type="EMBL" id="JAUSUG010000005">
    <property type="protein sequence ID" value="MDQ0254402.1"/>
    <property type="molecule type" value="Genomic_DNA"/>
</dbReference>
<protein>
    <submittedName>
        <fullName evidence="2">Uncharacterized protein YqkB</fullName>
    </submittedName>
</protein>
<dbReference type="Gene3D" id="2.60.300.12">
    <property type="entry name" value="HesB-like domain"/>
    <property type="match status" value="1"/>
</dbReference>
<dbReference type="RefSeq" id="WP_307324304.1">
    <property type="nucleotide sequence ID" value="NZ_JAUSUG010000005.1"/>
</dbReference>
<dbReference type="InterPro" id="IPR035903">
    <property type="entry name" value="HesB-like_dom_sf"/>
</dbReference>
<sequence length="111" mass="12716">MNIRLTESAQHVLNTRSSKIEDNILFIKYDTEGCGCVVSGVSKLLEIEAIDEKLELVETSPCTYKVAYEKQYEWAYDENLIIDFNSASNTFMLKSPNQILNPRMSFTPLKK</sequence>
<accession>A0ABT9ZT38</accession>
<keyword evidence="3" id="KW-1185">Reference proteome</keyword>
<organism evidence="2 3">
    <name type="scientific">Evansella vedderi</name>
    <dbReference type="NCBI Taxonomy" id="38282"/>
    <lineage>
        <taxon>Bacteria</taxon>
        <taxon>Bacillati</taxon>
        <taxon>Bacillota</taxon>
        <taxon>Bacilli</taxon>
        <taxon>Bacillales</taxon>
        <taxon>Bacillaceae</taxon>
        <taxon>Evansella</taxon>
    </lineage>
</organism>
<dbReference type="Proteomes" id="UP001230005">
    <property type="component" value="Unassembled WGS sequence"/>
</dbReference>
<dbReference type="SUPFAM" id="SSF89360">
    <property type="entry name" value="HesB-like domain"/>
    <property type="match status" value="1"/>
</dbReference>
<dbReference type="InterPro" id="IPR000361">
    <property type="entry name" value="ATAP_core_dom"/>
</dbReference>